<name>A0A6M0IPW9_9BACT</name>
<dbReference type="RefSeq" id="WP_164043726.1">
    <property type="nucleotide sequence ID" value="NZ_JAAGNZ010000004.1"/>
</dbReference>
<accession>A0A6M0IPW9</accession>
<protein>
    <submittedName>
        <fullName evidence="1">Uncharacterized protein</fullName>
    </submittedName>
</protein>
<evidence type="ECO:0000313" key="2">
    <source>
        <dbReference type="Proteomes" id="UP000477386"/>
    </source>
</evidence>
<dbReference type="Proteomes" id="UP000477386">
    <property type="component" value="Unassembled WGS sequence"/>
</dbReference>
<keyword evidence="2" id="KW-1185">Reference proteome</keyword>
<reference evidence="1 2" key="1">
    <citation type="submission" date="2020-02" db="EMBL/GenBank/DDBJ databases">
        <title>Draft genome sequence of two Spirosoma agri KCTC 52727 and Spirosoma terrae KCTC 52035.</title>
        <authorList>
            <person name="Rojas J."/>
            <person name="Ambika Manirajan B."/>
            <person name="Ratering S."/>
            <person name="Suarez C."/>
            <person name="Schnell S."/>
        </authorList>
    </citation>
    <scope>NUCLEOTIDE SEQUENCE [LARGE SCALE GENOMIC DNA]</scope>
    <source>
        <strain evidence="1 2">KCTC 52727</strain>
    </source>
</reference>
<sequence>MKKISRFYLLFIGCLCIFWLVTSCWKREHYFLLTTSTKGKWEWVSTTTPTRVLTPQSVGYTRQFSGGTDEQGIYVGFYKNDTLQRRVYETSRDTTHTFVDHGRNTVLIKYGGAGFIKYYVATGTNNETITVSELLNPYTLPADTIRSVYRSVGNKPLYPY</sequence>
<comment type="caution">
    <text evidence="1">The sequence shown here is derived from an EMBL/GenBank/DDBJ whole genome shotgun (WGS) entry which is preliminary data.</text>
</comment>
<dbReference type="EMBL" id="JAAGNZ010000004">
    <property type="protein sequence ID" value="NEU70420.1"/>
    <property type="molecule type" value="Genomic_DNA"/>
</dbReference>
<dbReference type="AlphaFoldDB" id="A0A6M0IPW9"/>
<organism evidence="1 2">
    <name type="scientific">Spirosoma agri</name>
    <dbReference type="NCBI Taxonomy" id="1987381"/>
    <lineage>
        <taxon>Bacteria</taxon>
        <taxon>Pseudomonadati</taxon>
        <taxon>Bacteroidota</taxon>
        <taxon>Cytophagia</taxon>
        <taxon>Cytophagales</taxon>
        <taxon>Cytophagaceae</taxon>
        <taxon>Spirosoma</taxon>
    </lineage>
</organism>
<gene>
    <name evidence="1" type="ORF">GK091_26370</name>
</gene>
<evidence type="ECO:0000313" key="1">
    <source>
        <dbReference type="EMBL" id="NEU70420.1"/>
    </source>
</evidence>
<proteinExistence type="predicted"/>
<dbReference type="PROSITE" id="PS51257">
    <property type="entry name" value="PROKAR_LIPOPROTEIN"/>
    <property type="match status" value="1"/>
</dbReference>